<sequence>MKKITILCLLLAGTLSALAGTYRPDEIPNVQRMDRQRYVSDPDGILSAAATARINSVCASLRERGLAQVAVVAVDDIAGGDAFSFAVELFRDWGVGSAKSDNGLGILLVKDLREIRFVTGGGLEGILPDALCKRIQLNYMLPAFREGDYSAGMVAGIEAAATILEGGEVDLSGDSGDELPAWMIFVIVVGFIVGPLGLVLVVYYVRRRCPKCHKFTLRQESQRVLSVTQNYRLVEYTYVCSSCGAVVKRQARNLRDDNFSGGAGGGTIIGGGFGRSSGGGFGGGFGGGSFGGGGAGSKW</sequence>
<evidence type="ECO:0000313" key="4">
    <source>
        <dbReference type="EMBL" id="SEA68476.1"/>
    </source>
</evidence>
<feature type="signal peptide" evidence="2">
    <location>
        <begin position="1"/>
        <end position="19"/>
    </location>
</feature>
<dbReference type="OrthoDB" id="9810918at2"/>
<evidence type="ECO:0000259" key="3">
    <source>
        <dbReference type="Pfam" id="PF04536"/>
    </source>
</evidence>
<dbReference type="STRING" id="1033731.SAMN05444145_105171"/>
<dbReference type="Proteomes" id="UP000183253">
    <property type="component" value="Unassembled WGS sequence"/>
</dbReference>
<dbReference type="PANTHER" id="PTHR30373">
    <property type="entry name" value="UPF0603 PROTEIN YGCG"/>
    <property type="match status" value="1"/>
</dbReference>
<name>A0A1H4D7K0_9BACT</name>
<organism evidence="4 5">
    <name type="scientific">Alistipes timonensis JC136</name>
    <dbReference type="NCBI Taxonomy" id="1033731"/>
    <lineage>
        <taxon>Bacteria</taxon>
        <taxon>Pseudomonadati</taxon>
        <taxon>Bacteroidota</taxon>
        <taxon>Bacteroidia</taxon>
        <taxon>Bacteroidales</taxon>
        <taxon>Rikenellaceae</taxon>
        <taxon>Alistipes</taxon>
    </lineage>
</organism>
<dbReference type="AlphaFoldDB" id="A0A1H4D7K0"/>
<protein>
    <recommendedName>
        <fullName evidence="3">TPM domain-containing protein</fullName>
    </recommendedName>
</protein>
<feature type="chain" id="PRO_5010220049" description="TPM domain-containing protein" evidence="2">
    <location>
        <begin position="20"/>
        <end position="299"/>
    </location>
</feature>
<keyword evidence="1" id="KW-1133">Transmembrane helix</keyword>
<evidence type="ECO:0000313" key="5">
    <source>
        <dbReference type="Proteomes" id="UP000183253"/>
    </source>
</evidence>
<keyword evidence="2" id="KW-0732">Signal</keyword>
<dbReference type="PANTHER" id="PTHR30373:SF2">
    <property type="entry name" value="UPF0603 PROTEIN YGCG"/>
    <property type="match status" value="1"/>
</dbReference>
<dbReference type="RefSeq" id="WP_010260553.1">
    <property type="nucleotide sequence ID" value="NZ_CAEG01000005.1"/>
</dbReference>
<gene>
    <name evidence="4" type="ORF">SAMN05444145_105171</name>
</gene>
<feature type="transmembrane region" description="Helical" evidence="1">
    <location>
        <begin position="181"/>
        <end position="205"/>
    </location>
</feature>
<dbReference type="InterPro" id="IPR007621">
    <property type="entry name" value="TPM_dom"/>
</dbReference>
<dbReference type="Gene3D" id="3.10.310.50">
    <property type="match status" value="1"/>
</dbReference>
<dbReference type="EMBL" id="FNRI01000005">
    <property type="protein sequence ID" value="SEA68476.1"/>
    <property type="molecule type" value="Genomic_DNA"/>
</dbReference>
<reference evidence="4 5" key="1">
    <citation type="submission" date="2016-10" db="EMBL/GenBank/DDBJ databases">
        <authorList>
            <person name="de Groot N.N."/>
        </authorList>
    </citation>
    <scope>NUCLEOTIDE SEQUENCE [LARGE SCALE GENOMIC DNA]</scope>
    <source>
        <strain evidence="4 5">DSM 25383</strain>
    </source>
</reference>
<dbReference type="Pfam" id="PF04536">
    <property type="entry name" value="TPM_phosphatase"/>
    <property type="match status" value="1"/>
</dbReference>
<feature type="domain" description="TPM" evidence="3">
    <location>
        <begin position="39"/>
        <end position="161"/>
    </location>
</feature>
<evidence type="ECO:0000256" key="2">
    <source>
        <dbReference type="SAM" id="SignalP"/>
    </source>
</evidence>
<accession>A0A1H4D7K0</accession>
<keyword evidence="1" id="KW-0472">Membrane</keyword>
<keyword evidence="1" id="KW-0812">Transmembrane</keyword>
<keyword evidence="5" id="KW-1185">Reference proteome</keyword>
<evidence type="ECO:0000256" key="1">
    <source>
        <dbReference type="SAM" id="Phobius"/>
    </source>
</evidence>
<proteinExistence type="predicted"/>